<accession>A0ABS9H1V0</accession>
<evidence type="ECO:0000313" key="3">
    <source>
        <dbReference type="Proteomes" id="UP001649381"/>
    </source>
</evidence>
<proteinExistence type="predicted"/>
<dbReference type="PANTHER" id="PTHR39158">
    <property type="entry name" value="OS08G0560600 PROTEIN"/>
    <property type="match status" value="1"/>
</dbReference>
<dbReference type="RefSeq" id="WP_236337548.1">
    <property type="nucleotide sequence ID" value="NZ_JAKIJS010000001.1"/>
</dbReference>
<dbReference type="Pfam" id="PF09350">
    <property type="entry name" value="DJC28_CD"/>
    <property type="match status" value="1"/>
</dbReference>
<dbReference type="InterPro" id="IPR018961">
    <property type="entry name" value="DnaJ_homolog_subfam-C_membr-28"/>
</dbReference>
<protein>
    <submittedName>
        <fullName evidence="2">DUF1992 domain-containing protein</fullName>
    </submittedName>
</protein>
<feature type="domain" description="DnaJ homologue subfamily C member 28 conserved" evidence="1">
    <location>
        <begin position="15"/>
        <end position="77"/>
    </location>
</feature>
<sequence length="122" mass="14271">MGKNDEFFYQDHIGEIIKRSEEEGAFDNLKGKGKPLNLDGDLTYNPDALVNKVMKNNNILPPWIQMDKEIEKLKEELSAYTSEYNIRKTVDEINKKIFNYNLSCPPTAQKRKVKLEDYLKEK</sequence>
<dbReference type="PANTHER" id="PTHR39158:SF1">
    <property type="entry name" value="DNAJ HOMOLOG SUBFAMILY C MEMBER 28"/>
    <property type="match status" value="1"/>
</dbReference>
<dbReference type="InterPro" id="IPR052573">
    <property type="entry name" value="DnaJ_C_subfamily_28"/>
</dbReference>
<comment type="caution">
    <text evidence="2">The sequence shown here is derived from an EMBL/GenBank/DDBJ whole genome shotgun (WGS) entry which is preliminary data.</text>
</comment>
<dbReference type="EMBL" id="JAKIJS010000001">
    <property type="protein sequence ID" value="MCF6138957.1"/>
    <property type="molecule type" value="Genomic_DNA"/>
</dbReference>
<dbReference type="Proteomes" id="UP001649381">
    <property type="component" value="Unassembled WGS sequence"/>
</dbReference>
<name>A0ABS9H1V0_9BACL</name>
<evidence type="ECO:0000313" key="2">
    <source>
        <dbReference type="EMBL" id="MCF6138957.1"/>
    </source>
</evidence>
<organism evidence="2 3">
    <name type="scientific">Pseudalkalibacillus berkeleyi</name>
    <dbReference type="NCBI Taxonomy" id="1069813"/>
    <lineage>
        <taxon>Bacteria</taxon>
        <taxon>Bacillati</taxon>
        <taxon>Bacillota</taxon>
        <taxon>Bacilli</taxon>
        <taxon>Bacillales</taxon>
        <taxon>Fictibacillaceae</taxon>
        <taxon>Pseudalkalibacillus</taxon>
    </lineage>
</organism>
<evidence type="ECO:0000259" key="1">
    <source>
        <dbReference type="Pfam" id="PF09350"/>
    </source>
</evidence>
<reference evidence="2 3" key="1">
    <citation type="submission" date="2022-01" db="EMBL/GenBank/DDBJ databases">
        <title>Alkalihalobacillus sp. EGI L200015, a novel bacterium isolated from a salt lake sediment.</title>
        <authorList>
            <person name="Gao L."/>
            <person name="Fang B.-Z."/>
            <person name="Li W.-J."/>
        </authorList>
    </citation>
    <scope>NUCLEOTIDE SEQUENCE [LARGE SCALE GENOMIC DNA]</scope>
    <source>
        <strain evidence="2 3">KCTC 12718</strain>
    </source>
</reference>
<gene>
    <name evidence="2" type="ORF">L2716_14555</name>
</gene>
<keyword evidence="3" id="KW-1185">Reference proteome</keyword>